<organism evidence="2 3">
    <name type="scientific">Candidatus Doudnabacteria bacterium RIFCSPHIGHO2_01_FULL_46_14</name>
    <dbReference type="NCBI Taxonomy" id="1817824"/>
    <lineage>
        <taxon>Bacteria</taxon>
        <taxon>Candidatus Doudnaibacteriota</taxon>
    </lineage>
</organism>
<evidence type="ECO:0000256" key="1">
    <source>
        <dbReference type="SAM" id="Phobius"/>
    </source>
</evidence>
<evidence type="ECO:0000313" key="3">
    <source>
        <dbReference type="Proteomes" id="UP000176864"/>
    </source>
</evidence>
<feature type="transmembrane region" description="Helical" evidence="1">
    <location>
        <begin position="52"/>
        <end position="68"/>
    </location>
</feature>
<dbReference type="STRING" id="1817824.A2751_00330"/>
<comment type="caution">
    <text evidence="2">The sequence shown here is derived from an EMBL/GenBank/DDBJ whole genome shotgun (WGS) entry which is preliminary data.</text>
</comment>
<reference evidence="2 3" key="1">
    <citation type="journal article" date="2016" name="Nat. Commun.">
        <title>Thousands of microbial genomes shed light on interconnected biogeochemical processes in an aquifer system.</title>
        <authorList>
            <person name="Anantharaman K."/>
            <person name="Brown C.T."/>
            <person name="Hug L.A."/>
            <person name="Sharon I."/>
            <person name="Castelle C.J."/>
            <person name="Probst A.J."/>
            <person name="Thomas B.C."/>
            <person name="Singh A."/>
            <person name="Wilkins M.J."/>
            <person name="Karaoz U."/>
            <person name="Brodie E.L."/>
            <person name="Williams K.H."/>
            <person name="Hubbard S.S."/>
            <person name="Banfield J.F."/>
        </authorList>
    </citation>
    <scope>NUCLEOTIDE SEQUENCE [LARGE SCALE GENOMIC DNA]</scope>
</reference>
<evidence type="ECO:0000313" key="2">
    <source>
        <dbReference type="EMBL" id="OGE79529.1"/>
    </source>
</evidence>
<keyword evidence="1" id="KW-1133">Transmembrane helix</keyword>
<gene>
    <name evidence="2" type="ORF">A2751_00330</name>
</gene>
<keyword evidence="1" id="KW-0812">Transmembrane</keyword>
<protein>
    <submittedName>
        <fullName evidence="2">Uncharacterized protein</fullName>
    </submittedName>
</protein>
<dbReference type="EMBL" id="MFEK01000001">
    <property type="protein sequence ID" value="OGE79529.1"/>
    <property type="molecule type" value="Genomic_DNA"/>
</dbReference>
<proteinExistence type="predicted"/>
<dbReference type="AlphaFoldDB" id="A0A1F5NPC2"/>
<keyword evidence="1" id="KW-0472">Membrane</keyword>
<name>A0A1F5NPC2_9BACT</name>
<sequence>MPLILIGVLIIIFSYPRIRQPIMVRLFNEGVITPKIVKPEQAEIIKHTGPNLTLFLIGIIFIAIGIITG</sequence>
<dbReference type="Proteomes" id="UP000176864">
    <property type="component" value="Unassembled WGS sequence"/>
</dbReference>
<accession>A0A1F5NPC2</accession>